<feature type="signal peptide" evidence="1">
    <location>
        <begin position="1"/>
        <end position="18"/>
    </location>
</feature>
<dbReference type="Proteomes" id="UP000008064">
    <property type="component" value="Unassembled WGS sequence"/>
</dbReference>
<dbReference type="GeneID" id="18819960"/>
<gene>
    <name evidence="2" type="ORF">SERLADRAFT_471491</name>
</gene>
<reference evidence="2" key="1">
    <citation type="submission" date="2011-04" db="EMBL/GenBank/DDBJ databases">
        <title>Evolution of plant cell wall degrading machinery underlies the functional diversity of forest fungi.</title>
        <authorList>
            <consortium name="US DOE Joint Genome Institute (JGI-PGF)"/>
            <person name="Eastwood D.C."/>
            <person name="Floudas D."/>
            <person name="Binder M."/>
            <person name="Majcherczyk A."/>
            <person name="Schneider P."/>
            <person name="Aerts A."/>
            <person name="Asiegbu F.O."/>
            <person name="Baker S.E."/>
            <person name="Barry K."/>
            <person name="Bendiksby M."/>
            <person name="Blumentritt M."/>
            <person name="Coutinho P.M."/>
            <person name="Cullen D."/>
            <person name="Cullen D."/>
            <person name="Gathman A."/>
            <person name="Goodell B."/>
            <person name="Henrissat B."/>
            <person name="Ihrmark K."/>
            <person name="Kauserud H."/>
            <person name="Kohler A."/>
            <person name="LaButti K."/>
            <person name="Lapidus A."/>
            <person name="Lavin J.L."/>
            <person name="Lee Y.-H."/>
            <person name="Lindquist E."/>
            <person name="Lilly W."/>
            <person name="Lucas S."/>
            <person name="Morin E."/>
            <person name="Murat C."/>
            <person name="Oguiza J.A."/>
            <person name="Park J."/>
            <person name="Pisabarro A.G."/>
            <person name="Riley R."/>
            <person name="Rosling A."/>
            <person name="Salamov A."/>
            <person name="Schmidt O."/>
            <person name="Schmutz J."/>
            <person name="Skrede I."/>
            <person name="Stenlid J."/>
            <person name="Wiebenga A."/>
            <person name="Xie X."/>
            <person name="Kues U."/>
            <person name="Hibbett D.S."/>
            <person name="Hoffmeister D."/>
            <person name="Hogberg N."/>
            <person name="Martin F."/>
            <person name="Grigoriev I.V."/>
            <person name="Watkinson S.C."/>
        </authorList>
    </citation>
    <scope>NUCLEOTIDE SEQUENCE</scope>
    <source>
        <strain evidence="2">S7.9</strain>
    </source>
</reference>
<accession>F8P1B7</accession>
<dbReference type="KEGG" id="sla:SERLADRAFT_471491"/>
<name>F8P1B7_SERL9</name>
<keyword evidence="1" id="KW-0732">Signal</keyword>
<sequence length="349" mass="37626">MFATSPLFVLLSIAAASALSVIPRSTSDGGSCDSLRNACNANTTDLAFFYNNTACVLLTTCTAPTETPAFVLHEMGAPATQPRMTESFFYTMSGGKDYMSEVDYINAYYGQIAITPNGTYPSSVDDVTPDWLNIAAWTGFCDTLNIPYSNFADWFEYSDVAGVCPAVSSCDASIANTTTPCVPQPITDNGSCAEVESQCQLFVTGGLFQNEICVLASMCYAESTTDVLLRKIYNYNGQPAPTTQSEARLSESVFYNMTNGAQTMSLQNAIDAYYNALTGTWTSLGGPFGAETPEKTTTDGPYPTSTDYVSNFWGIISAWTGFCDTMEIPYDNLADYLSYASSSGYHPTC</sequence>
<dbReference type="HOGENOM" id="CLU_043432_0_0_1"/>
<dbReference type="RefSeq" id="XP_007320187.1">
    <property type="nucleotide sequence ID" value="XM_007320125.1"/>
</dbReference>
<organism>
    <name type="scientific">Serpula lacrymans var. lacrymans (strain S7.9)</name>
    <name type="common">Dry rot fungus</name>
    <dbReference type="NCBI Taxonomy" id="578457"/>
    <lineage>
        <taxon>Eukaryota</taxon>
        <taxon>Fungi</taxon>
        <taxon>Dikarya</taxon>
        <taxon>Basidiomycota</taxon>
        <taxon>Agaricomycotina</taxon>
        <taxon>Agaricomycetes</taxon>
        <taxon>Agaricomycetidae</taxon>
        <taxon>Boletales</taxon>
        <taxon>Coniophorineae</taxon>
        <taxon>Serpulaceae</taxon>
        <taxon>Serpula</taxon>
    </lineage>
</organism>
<dbReference type="OrthoDB" id="2734890at2759"/>
<proteinExistence type="predicted"/>
<evidence type="ECO:0000313" key="2">
    <source>
        <dbReference type="EMBL" id="EGO22947.1"/>
    </source>
</evidence>
<dbReference type="AlphaFoldDB" id="F8P1B7"/>
<evidence type="ECO:0000256" key="1">
    <source>
        <dbReference type="SAM" id="SignalP"/>
    </source>
</evidence>
<protein>
    <submittedName>
        <fullName evidence="2">Uncharacterized protein</fullName>
    </submittedName>
</protein>
<feature type="chain" id="PRO_5003376468" evidence="1">
    <location>
        <begin position="19"/>
        <end position="349"/>
    </location>
</feature>
<dbReference type="EMBL" id="GL945436">
    <property type="protein sequence ID" value="EGO22947.1"/>
    <property type="molecule type" value="Genomic_DNA"/>
</dbReference>